<dbReference type="Proteomes" id="UP001447006">
    <property type="component" value="Segment"/>
</dbReference>
<accession>A0AAX4MW92</accession>
<keyword evidence="2" id="KW-1185">Reference proteome</keyword>
<sequence>MSKVTIAAAVLAGLAISDRLNELEVRDEKLSTEIGNLASALGAVMAATEAVDLAVTIIAKAQLAEDEDCVMQGLAAVKEQLGDLVADQDKIHEAMFGNMSDEEKMLLQLIAALGGR</sequence>
<gene>
    <name evidence="1" type="ORF">ISREJYDI_CDS0083</name>
</gene>
<evidence type="ECO:0000313" key="2">
    <source>
        <dbReference type="Proteomes" id="UP001447006"/>
    </source>
</evidence>
<reference evidence="1 2" key="1">
    <citation type="submission" date="2024-03" db="EMBL/GenBank/DDBJ databases">
        <title>Complete Genome Sequence of a Pseudomonas fluorescens Bacteriophage UNO-G1W1 isolated from freshwater ice in Nebraska.</title>
        <authorList>
            <person name="Neville A.J."/>
            <person name="Schulze T.T."/>
            <person name="Davis P.H."/>
        </authorList>
    </citation>
    <scope>NUCLEOTIDE SEQUENCE [LARGE SCALE GENOMIC DNA]</scope>
</reference>
<organism evidence="1 2">
    <name type="scientific">Pseudomonas phage UNO-G1W1</name>
    <dbReference type="NCBI Taxonomy" id="3136609"/>
    <lineage>
        <taxon>Viruses</taxon>
        <taxon>Duplodnaviria</taxon>
        <taxon>Heunggongvirae</taxon>
        <taxon>Uroviricota</taxon>
        <taxon>Caudoviricetes</taxon>
        <taxon>Vandenendeviridae</taxon>
        <taxon>Gorskivirinae</taxon>
        <taxon>Omahavirus</taxon>
        <taxon>Omahavirus UNOG1W1</taxon>
    </lineage>
</organism>
<evidence type="ECO:0000313" key="1">
    <source>
        <dbReference type="EMBL" id="WYN05049.1"/>
    </source>
</evidence>
<name>A0AAX4MW92_9CAUD</name>
<protein>
    <submittedName>
        <fullName evidence="1">Uncharacterized protein</fullName>
    </submittedName>
</protein>
<dbReference type="EMBL" id="PP551948">
    <property type="protein sequence ID" value="WYN05049.1"/>
    <property type="molecule type" value="Genomic_DNA"/>
</dbReference>
<proteinExistence type="predicted"/>